<dbReference type="EMBL" id="LR031874">
    <property type="protein sequence ID" value="VDD27367.1"/>
    <property type="molecule type" value="Genomic_DNA"/>
</dbReference>
<evidence type="ECO:0000313" key="1">
    <source>
        <dbReference type="EMBL" id="VDD27367.1"/>
    </source>
</evidence>
<accession>A0A3P6D8C9</accession>
<reference evidence="1" key="1">
    <citation type="submission" date="2018-11" db="EMBL/GenBank/DDBJ databases">
        <authorList>
            <consortium name="Genoscope - CEA"/>
            <person name="William W."/>
        </authorList>
    </citation>
    <scope>NUCLEOTIDE SEQUENCE</scope>
</reference>
<dbReference type="AlphaFoldDB" id="A0A3P6D8C9"/>
<name>A0A3P6D8C9_BRAOL</name>
<protein>
    <submittedName>
        <fullName evidence="1">Uncharacterized protein</fullName>
    </submittedName>
</protein>
<gene>
    <name evidence="1" type="ORF">BOLC2T12364H</name>
</gene>
<sequence length="56" mass="6381">MQESIETEQTVMHCVHNQPNSNFLCTETQLIRLAAFPTFLSSQIRTFAIFVAVIHS</sequence>
<proteinExistence type="predicted"/>
<organism evidence="1">
    <name type="scientific">Brassica oleracea</name>
    <name type="common">Wild cabbage</name>
    <dbReference type="NCBI Taxonomy" id="3712"/>
    <lineage>
        <taxon>Eukaryota</taxon>
        <taxon>Viridiplantae</taxon>
        <taxon>Streptophyta</taxon>
        <taxon>Embryophyta</taxon>
        <taxon>Tracheophyta</taxon>
        <taxon>Spermatophyta</taxon>
        <taxon>Magnoliopsida</taxon>
        <taxon>eudicotyledons</taxon>
        <taxon>Gunneridae</taxon>
        <taxon>Pentapetalae</taxon>
        <taxon>rosids</taxon>
        <taxon>malvids</taxon>
        <taxon>Brassicales</taxon>
        <taxon>Brassicaceae</taxon>
        <taxon>Brassiceae</taxon>
        <taxon>Brassica</taxon>
    </lineage>
</organism>